<evidence type="ECO:0000313" key="5">
    <source>
        <dbReference type="Proteomes" id="UP000762676"/>
    </source>
</evidence>
<evidence type="ECO:0000313" key="4">
    <source>
        <dbReference type="EMBL" id="GFR94057.1"/>
    </source>
</evidence>
<dbReference type="PROSITE" id="PS50215">
    <property type="entry name" value="ADAM_MEPRO"/>
    <property type="match status" value="1"/>
</dbReference>
<dbReference type="Gene3D" id="3.40.390.10">
    <property type="entry name" value="Collagenase (Catalytic Domain)"/>
    <property type="match status" value="1"/>
</dbReference>
<dbReference type="AlphaFoldDB" id="A0AAV4H7G7"/>
<reference evidence="4 5" key="1">
    <citation type="journal article" date="2021" name="Elife">
        <title>Chloroplast acquisition without the gene transfer in kleptoplastic sea slugs, Plakobranchus ocellatus.</title>
        <authorList>
            <person name="Maeda T."/>
            <person name="Takahashi S."/>
            <person name="Yoshida T."/>
            <person name="Shimamura S."/>
            <person name="Takaki Y."/>
            <person name="Nagai Y."/>
            <person name="Toyoda A."/>
            <person name="Suzuki Y."/>
            <person name="Arimoto A."/>
            <person name="Ishii H."/>
            <person name="Satoh N."/>
            <person name="Nishiyama T."/>
            <person name="Hasebe M."/>
            <person name="Maruyama T."/>
            <person name="Minagawa J."/>
            <person name="Obokata J."/>
            <person name="Shigenobu S."/>
        </authorList>
    </citation>
    <scope>NUCLEOTIDE SEQUENCE [LARGE SCALE GENOMIC DNA]</scope>
</reference>
<evidence type="ECO:0000256" key="2">
    <source>
        <dbReference type="SAM" id="SignalP"/>
    </source>
</evidence>
<protein>
    <submittedName>
        <fullName evidence="4">A disintegrin and metalloproteinase with thrombospondin motifs 5</fullName>
    </submittedName>
</protein>
<accession>A0AAV4H7G7</accession>
<dbReference type="InterPro" id="IPR001590">
    <property type="entry name" value="Peptidase_M12B"/>
</dbReference>
<gene>
    <name evidence="4" type="ORF">ElyMa_002658700</name>
</gene>
<comment type="caution">
    <text evidence="4">The sequence shown here is derived from an EMBL/GenBank/DDBJ whole genome shotgun (WGS) entry which is preliminary data.</text>
</comment>
<evidence type="ECO:0000256" key="1">
    <source>
        <dbReference type="PROSITE-ProRule" id="PRU00276"/>
    </source>
</evidence>
<dbReference type="GO" id="GO:0004222">
    <property type="term" value="F:metalloendopeptidase activity"/>
    <property type="evidence" value="ECO:0007669"/>
    <property type="project" value="InterPro"/>
</dbReference>
<feature type="chain" id="PRO_5043439124" evidence="2">
    <location>
        <begin position="19"/>
        <end position="442"/>
    </location>
</feature>
<proteinExistence type="predicted"/>
<feature type="signal peptide" evidence="2">
    <location>
        <begin position="1"/>
        <end position="18"/>
    </location>
</feature>
<dbReference type="Gene3D" id="3.40.1620.60">
    <property type="match status" value="1"/>
</dbReference>
<keyword evidence="4" id="KW-0378">Hydrolase</keyword>
<dbReference type="GO" id="GO:0006508">
    <property type="term" value="P:proteolysis"/>
    <property type="evidence" value="ECO:0007669"/>
    <property type="project" value="InterPro"/>
</dbReference>
<dbReference type="InterPro" id="IPR024079">
    <property type="entry name" value="MetalloPept_cat_dom_sf"/>
</dbReference>
<keyword evidence="4" id="KW-0482">Metalloprotease</keyword>
<comment type="caution">
    <text evidence="1">Lacks conserved residue(s) required for the propagation of feature annotation.</text>
</comment>
<evidence type="ECO:0000259" key="3">
    <source>
        <dbReference type="PROSITE" id="PS50215"/>
    </source>
</evidence>
<sequence length="442" mass="49391">MRWTSLAIGCLCVVAAAAIYKKDSKYVIEGYFVFDNEAFANYEREDSARAVLNGLTDMVFFLTTVNERLAGLKKDGLDIQLRVLKTQITSNIYQPKGRWENSPKDILKSFDSWLETTQAKQRLGHDLAIYFTGHKIPTTSIGDQAGSICESIPHRPEYPITVVPFDGSTFMINALLKNLGLILGADTDGSGSYNIMRFNSYNPLPSEQIYEFDSCTAYDIKEFFAARDVRCLLELSGIKHSSVPNTKPEFYSGRAQDPDVLCSRRVHKDSVACRYPPLYEVEELGGDIVCQKIFCTTESDYMICDPQWPSEGMACNPNKVCRKGKCVHDKSKRKSLVIEGCAFGDEKAPLNWNGDTCASQLKTLGPPMCYEFGGKCCETCAKYKTTYPNCKWGDKQIANHGVPTSCDAFLTTYGMGNCYDDTFASLCCKSCGDWLAKNRGRR</sequence>
<name>A0AAV4H7G7_9GAST</name>
<keyword evidence="5" id="KW-1185">Reference proteome</keyword>
<keyword evidence="4" id="KW-0645">Protease</keyword>
<feature type="domain" description="Peptidase M12B" evidence="3">
    <location>
        <begin position="26"/>
        <end position="236"/>
    </location>
</feature>
<keyword evidence="2" id="KW-0732">Signal</keyword>
<dbReference type="EMBL" id="BMAT01005481">
    <property type="protein sequence ID" value="GFR94057.1"/>
    <property type="molecule type" value="Genomic_DNA"/>
</dbReference>
<dbReference type="SUPFAM" id="SSF55486">
    <property type="entry name" value="Metalloproteases ('zincins'), catalytic domain"/>
    <property type="match status" value="1"/>
</dbReference>
<organism evidence="4 5">
    <name type="scientific">Elysia marginata</name>
    <dbReference type="NCBI Taxonomy" id="1093978"/>
    <lineage>
        <taxon>Eukaryota</taxon>
        <taxon>Metazoa</taxon>
        <taxon>Spiralia</taxon>
        <taxon>Lophotrochozoa</taxon>
        <taxon>Mollusca</taxon>
        <taxon>Gastropoda</taxon>
        <taxon>Heterobranchia</taxon>
        <taxon>Euthyneura</taxon>
        <taxon>Panpulmonata</taxon>
        <taxon>Sacoglossa</taxon>
        <taxon>Placobranchoidea</taxon>
        <taxon>Plakobranchidae</taxon>
        <taxon>Elysia</taxon>
    </lineage>
</organism>
<dbReference type="Proteomes" id="UP000762676">
    <property type="component" value="Unassembled WGS sequence"/>
</dbReference>